<evidence type="ECO:0000313" key="2">
    <source>
        <dbReference type="Proteomes" id="UP000244682"/>
    </source>
</evidence>
<accession>A0AAU8ZMS0</accession>
<proteinExistence type="predicted"/>
<name>A0AAU8ZMS0_MORMO</name>
<sequence length="96" mass="11079">MTNPMQMPEYQCHKRVRALKIKRIDYGYRDADKGNPSWVCEIVPEDDNYPAIEVSAEYVKKHNPQAGGYYVVYENGYTSFSPADVFESGYTPCRDN</sequence>
<dbReference type="AlphaFoldDB" id="A0AAU8ZMS0"/>
<organism evidence="1 2">
    <name type="scientific">Morganella morganii</name>
    <name type="common">Proteus morganii</name>
    <dbReference type="NCBI Taxonomy" id="582"/>
    <lineage>
        <taxon>Bacteria</taxon>
        <taxon>Pseudomonadati</taxon>
        <taxon>Pseudomonadota</taxon>
        <taxon>Gammaproteobacteria</taxon>
        <taxon>Enterobacterales</taxon>
        <taxon>Morganellaceae</taxon>
        <taxon>Morganella</taxon>
    </lineage>
</organism>
<dbReference type="EMBL" id="CP028956">
    <property type="protein sequence ID" value="AWC94565.1"/>
    <property type="molecule type" value="Genomic_DNA"/>
</dbReference>
<evidence type="ECO:0000313" key="1">
    <source>
        <dbReference type="EMBL" id="AWC94565.1"/>
    </source>
</evidence>
<gene>
    <name evidence="1" type="ORF">AM380_13475</name>
</gene>
<dbReference type="Proteomes" id="UP000244682">
    <property type="component" value="Chromosome"/>
</dbReference>
<reference evidence="1 2" key="1">
    <citation type="submission" date="2018-04" db="EMBL/GenBank/DDBJ databases">
        <title>Whole genome sequencing of Morganella morganii AR_0133.</title>
        <authorList>
            <person name="Conlan S."/>
            <person name="Thomas P.J."/>
            <person name="Mullikin J."/>
            <person name="Frank K.M."/>
            <person name="Segre J.A."/>
        </authorList>
    </citation>
    <scope>NUCLEOTIDE SEQUENCE [LARGE SCALE GENOMIC DNA]</scope>
    <source>
        <strain evidence="1 2">AR_0133</strain>
    </source>
</reference>
<protein>
    <submittedName>
        <fullName evidence="1">Uncharacterized protein</fullName>
    </submittedName>
</protein>
<dbReference type="RefSeq" id="WP_108656665.1">
    <property type="nucleotide sequence ID" value="NZ_CP028956.1"/>
</dbReference>